<name>A0ABX9JZH2_9BACT</name>
<dbReference type="Proteomes" id="UP000256345">
    <property type="component" value="Unassembled WGS sequence"/>
</dbReference>
<reference evidence="2 3" key="1">
    <citation type="submission" date="2018-08" db="EMBL/GenBank/DDBJ databases">
        <title>Genomic Encyclopedia of Archaeal and Bacterial Type Strains, Phase II (KMG-II): from individual species to whole genera.</title>
        <authorList>
            <person name="Goeker M."/>
        </authorList>
    </citation>
    <scope>NUCLEOTIDE SEQUENCE [LARGE SCALE GENOMIC DNA]</scope>
    <source>
        <strain evidence="2 3">DSM 2261</strain>
    </source>
</reference>
<dbReference type="RefSeq" id="WP_147332916.1">
    <property type="nucleotide sequence ID" value="NZ_CP011509.1"/>
</dbReference>
<feature type="transmembrane region" description="Helical" evidence="1">
    <location>
        <begin position="126"/>
        <end position="143"/>
    </location>
</feature>
<protein>
    <submittedName>
        <fullName evidence="2">Uncharacterized protein</fullName>
    </submittedName>
</protein>
<feature type="transmembrane region" description="Helical" evidence="1">
    <location>
        <begin position="150"/>
        <end position="168"/>
    </location>
</feature>
<evidence type="ECO:0000313" key="2">
    <source>
        <dbReference type="EMBL" id="REG30536.1"/>
    </source>
</evidence>
<feature type="transmembrane region" description="Helical" evidence="1">
    <location>
        <begin position="180"/>
        <end position="199"/>
    </location>
</feature>
<keyword evidence="3" id="KW-1185">Reference proteome</keyword>
<dbReference type="EMBL" id="QUMU01000006">
    <property type="protein sequence ID" value="REG30536.1"/>
    <property type="molecule type" value="Genomic_DNA"/>
</dbReference>
<accession>A0ABX9JZH2</accession>
<keyword evidence="1" id="KW-1133">Transmembrane helix</keyword>
<evidence type="ECO:0000313" key="3">
    <source>
        <dbReference type="Proteomes" id="UP000256345"/>
    </source>
</evidence>
<feature type="transmembrane region" description="Helical" evidence="1">
    <location>
        <begin position="88"/>
        <end position="106"/>
    </location>
</feature>
<gene>
    <name evidence="2" type="ORF">ATI61_1065</name>
</gene>
<proteinExistence type="predicted"/>
<keyword evidence="1" id="KW-0472">Membrane</keyword>
<keyword evidence="1" id="KW-0812">Transmembrane</keyword>
<organism evidence="2 3">
    <name type="scientific">Archangium gephyra</name>
    <dbReference type="NCBI Taxonomy" id="48"/>
    <lineage>
        <taxon>Bacteria</taxon>
        <taxon>Pseudomonadati</taxon>
        <taxon>Myxococcota</taxon>
        <taxon>Myxococcia</taxon>
        <taxon>Myxococcales</taxon>
        <taxon>Cystobacterineae</taxon>
        <taxon>Archangiaceae</taxon>
        <taxon>Archangium</taxon>
    </lineage>
</organism>
<evidence type="ECO:0000256" key="1">
    <source>
        <dbReference type="SAM" id="Phobius"/>
    </source>
</evidence>
<comment type="caution">
    <text evidence="2">The sequence shown here is derived from an EMBL/GenBank/DDBJ whole genome shotgun (WGS) entry which is preliminary data.</text>
</comment>
<sequence length="212" mass="23084">MRTRRFRLEEGGPKRLELSWRGHYEELRASVDGVQVGQSLGKEALRQGELWGLPDGSRLGVRLHQGGLQLLLVEHEGRPVPGSQGHPLTWVRGAAYSLLLACFVHLLRDSVLLRVHAERVGAERGVLPFVLSGAIGLAGLVTLRAPRVGLIAALLLLPLKALTAGVRLTEAGLQFGPVDVVLWSLVFLHPVLTALYMLTRAPTVEGSRRRAS</sequence>